<keyword evidence="2" id="KW-1185">Reference proteome</keyword>
<dbReference type="InterPro" id="IPR016187">
    <property type="entry name" value="CTDL_fold"/>
</dbReference>
<feature type="region of interest" description="Disordered" evidence="1">
    <location>
        <begin position="310"/>
        <end position="330"/>
    </location>
</feature>
<dbReference type="AlphaFoldDB" id="A0A914EAI8"/>
<sequence length="330" mass="37848">MYDAYNQVLFMLTGCFFENNTCVSPLYTRPVALVSFAASVNYPTFTFDKLNDLIEEVNFETQGTLITVNFNPSDKNLTDFLAYATFNDWVNATMYNYVSTRASLTRDLEWALTQANCYCQADGDLVIYYDTTNNRFTKTSECIFVGQYSGSLDEPNDVIDMCKDNDTFYEYTIPGFILSKDKAKFIDYNTGAFGNIEEPEFSYPFFTGLHKNKQNVWSWYDYDLNEFPLTGFNAWGTGYPMGNASCAYADFDYNLNQNAAVWKNTGCDNSDLIDQILCQAKACDASYSTCCGSCQNQNFSEKQKQSILKKRETRKSAMKKRRLNRKKHFV</sequence>
<dbReference type="Proteomes" id="UP000887540">
    <property type="component" value="Unplaced"/>
</dbReference>
<evidence type="ECO:0000313" key="3">
    <source>
        <dbReference type="WBParaSite" id="ACRNAN_scaffold6809.g22337.t1"/>
    </source>
</evidence>
<accession>A0A914EAI8</accession>
<dbReference type="WBParaSite" id="ACRNAN_scaffold6809.g22337.t1">
    <property type="protein sequence ID" value="ACRNAN_scaffold6809.g22337.t1"/>
    <property type="gene ID" value="ACRNAN_scaffold6809.g22337"/>
</dbReference>
<protein>
    <submittedName>
        <fullName evidence="3">C-type lectin domain-containing protein</fullName>
    </submittedName>
</protein>
<dbReference type="SUPFAM" id="SSF56436">
    <property type="entry name" value="C-type lectin-like"/>
    <property type="match status" value="1"/>
</dbReference>
<evidence type="ECO:0000313" key="2">
    <source>
        <dbReference type="Proteomes" id="UP000887540"/>
    </source>
</evidence>
<reference evidence="3" key="1">
    <citation type="submission" date="2022-11" db="UniProtKB">
        <authorList>
            <consortium name="WormBaseParasite"/>
        </authorList>
    </citation>
    <scope>IDENTIFICATION</scope>
</reference>
<organism evidence="2 3">
    <name type="scientific">Acrobeloides nanus</name>
    <dbReference type="NCBI Taxonomy" id="290746"/>
    <lineage>
        <taxon>Eukaryota</taxon>
        <taxon>Metazoa</taxon>
        <taxon>Ecdysozoa</taxon>
        <taxon>Nematoda</taxon>
        <taxon>Chromadorea</taxon>
        <taxon>Rhabditida</taxon>
        <taxon>Tylenchina</taxon>
        <taxon>Cephalobomorpha</taxon>
        <taxon>Cephaloboidea</taxon>
        <taxon>Cephalobidae</taxon>
        <taxon>Acrobeloides</taxon>
    </lineage>
</organism>
<proteinExistence type="predicted"/>
<name>A0A914EAI8_9BILA</name>
<evidence type="ECO:0000256" key="1">
    <source>
        <dbReference type="SAM" id="MobiDB-lite"/>
    </source>
</evidence>